<dbReference type="InterPro" id="IPR036852">
    <property type="entry name" value="Peptidase_S8/S53_dom_sf"/>
</dbReference>
<evidence type="ECO:0000256" key="2">
    <source>
        <dbReference type="ARBA" id="ARBA00022670"/>
    </source>
</evidence>
<dbReference type="InterPro" id="IPR023828">
    <property type="entry name" value="Peptidase_S8_Ser-AS"/>
</dbReference>
<dbReference type="OrthoDB" id="9798386at2"/>
<dbReference type="Pfam" id="PF00082">
    <property type="entry name" value="Peptidase_S8"/>
    <property type="match status" value="1"/>
</dbReference>
<dbReference type="SUPFAM" id="SSF52743">
    <property type="entry name" value="Subtilisin-like"/>
    <property type="match status" value="1"/>
</dbReference>
<evidence type="ECO:0000256" key="3">
    <source>
        <dbReference type="ARBA" id="ARBA00022723"/>
    </source>
</evidence>
<dbReference type="PANTHER" id="PTHR43806">
    <property type="entry name" value="PEPTIDASE S8"/>
    <property type="match status" value="1"/>
</dbReference>
<evidence type="ECO:0000256" key="7">
    <source>
        <dbReference type="SAM" id="Phobius"/>
    </source>
</evidence>
<dbReference type="AlphaFoldDB" id="A0A1D7XI25"/>
<sequence>MIFQDNNMDMTTLKIHYGIKLINAQSLWREGYMGDNIVVAVFDTGCDSYHNELKNNILDGHNFTKDYSDENIYCDNNGHGTHVAGIIGADGNSGKAIGVAPKSKLLILKTLNKYGKGNYKDVIKAIYYCINWRGKDNSRVRIISMSLGLQEDIKELHDAIKKAIKHNIIIVSSIRNIGFHELKKQCQYPANYNEVISVGAMDNNKKIPYFSDLNNKINVIAPGTDIYSTHLKNSYAILSGTSMAVPFVSGAIALLINKYEIKLKRQLSYLEILKIFYKHTVKCKQENFYYNVMDLNIKNI</sequence>
<keyword evidence="2 6" id="KW-0645">Protease</keyword>
<feature type="active site" description="Charge relay system" evidence="6">
    <location>
        <position position="43"/>
    </location>
</feature>
<dbReference type="GO" id="GO:0004252">
    <property type="term" value="F:serine-type endopeptidase activity"/>
    <property type="evidence" value="ECO:0007669"/>
    <property type="project" value="UniProtKB-UniRule"/>
</dbReference>
<gene>
    <name evidence="9" type="ORF">BGI42_04150</name>
</gene>
<reference evidence="10" key="1">
    <citation type="submission" date="2016-09" db="EMBL/GenBank/DDBJ databases">
        <title>Genomics of Clostridium taeniosporum, an organism which forms endospores with ribbon-like appendages.</title>
        <authorList>
            <person name="Walker J.R."/>
        </authorList>
    </citation>
    <scope>NUCLEOTIDE SEQUENCE [LARGE SCALE GENOMIC DNA]</scope>
    <source>
        <strain evidence="10">1/k</strain>
    </source>
</reference>
<feature type="transmembrane region" description="Helical" evidence="7">
    <location>
        <begin position="235"/>
        <end position="256"/>
    </location>
</feature>
<dbReference type="PANTHER" id="PTHR43806:SF11">
    <property type="entry name" value="CEREVISIN-RELATED"/>
    <property type="match status" value="1"/>
</dbReference>
<keyword evidence="10" id="KW-1185">Reference proteome</keyword>
<dbReference type="STRING" id="394958.BGI42_04150"/>
<dbReference type="InterPro" id="IPR034202">
    <property type="entry name" value="Subtilisin_Carlsberg-like"/>
</dbReference>
<organism evidence="9 10">
    <name type="scientific">Clostridium taeniosporum</name>
    <dbReference type="NCBI Taxonomy" id="394958"/>
    <lineage>
        <taxon>Bacteria</taxon>
        <taxon>Bacillati</taxon>
        <taxon>Bacillota</taxon>
        <taxon>Clostridia</taxon>
        <taxon>Eubacteriales</taxon>
        <taxon>Clostridiaceae</taxon>
        <taxon>Clostridium</taxon>
    </lineage>
</organism>
<dbReference type="PROSITE" id="PS51892">
    <property type="entry name" value="SUBTILASE"/>
    <property type="match status" value="1"/>
</dbReference>
<evidence type="ECO:0000313" key="10">
    <source>
        <dbReference type="Proteomes" id="UP000094652"/>
    </source>
</evidence>
<evidence type="ECO:0000256" key="5">
    <source>
        <dbReference type="ARBA" id="ARBA00022825"/>
    </source>
</evidence>
<dbReference type="Gene3D" id="3.40.50.200">
    <property type="entry name" value="Peptidase S8/S53 domain"/>
    <property type="match status" value="1"/>
</dbReference>
<dbReference type="KEGG" id="ctae:BGI42_04150"/>
<feature type="domain" description="Peptidase S8/S53" evidence="8">
    <location>
        <begin position="34"/>
        <end position="269"/>
    </location>
</feature>
<evidence type="ECO:0000256" key="6">
    <source>
        <dbReference type="PROSITE-ProRule" id="PRU01240"/>
    </source>
</evidence>
<dbReference type="EMBL" id="CP017253">
    <property type="protein sequence ID" value="AOR22956.1"/>
    <property type="molecule type" value="Genomic_DNA"/>
</dbReference>
<dbReference type="RefSeq" id="WP_069679112.1">
    <property type="nucleotide sequence ID" value="NZ_CP017253.2"/>
</dbReference>
<dbReference type="InterPro" id="IPR022398">
    <property type="entry name" value="Peptidase_S8_His-AS"/>
</dbReference>
<protein>
    <submittedName>
        <fullName evidence="9">Serine protease</fullName>
    </submittedName>
</protein>
<dbReference type="GO" id="GO:0006508">
    <property type="term" value="P:proteolysis"/>
    <property type="evidence" value="ECO:0007669"/>
    <property type="project" value="UniProtKB-KW"/>
</dbReference>
<dbReference type="InterPro" id="IPR000209">
    <property type="entry name" value="Peptidase_S8/S53_dom"/>
</dbReference>
<dbReference type="GO" id="GO:0046872">
    <property type="term" value="F:metal ion binding"/>
    <property type="evidence" value="ECO:0007669"/>
    <property type="project" value="UniProtKB-KW"/>
</dbReference>
<comment type="similarity">
    <text evidence="1 6">Belongs to the peptidase S8 family.</text>
</comment>
<keyword evidence="7" id="KW-1133">Transmembrane helix</keyword>
<dbReference type="CDD" id="cd07477">
    <property type="entry name" value="Peptidases_S8_Subtilisin_subset"/>
    <property type="match status" value="1"/>
</dbReference>
<proteinExistence type="inferred from homology"/>
<keyword evidence="5 6" id="KW-0720">Serine protease</keyword>
<dbReference type="PROSITE" id="PS00137">
    <property type="entry name" value="SUBTILASE_HIS"/>
    <property type="match status" value="1"/>
</dbReference>
<keyword evidence="7" id="KW-0472">Membrane</keyword>
<feature type="active site" description="Charge relay system" evidence="6">
    <location>
        <position position="79"/>
    </location>
</feature>
<feature type="active site" description="Charge relay system" evidence="6">
    <location>
        <position position="242"/>
    </location>
</feature>
<dbReference type="InterPro" id="IPR050131">
    <property type="entry name" value="Peptidase_S8_subtilisin-like"/>
</dbReference>
<evidence type="ECO:0000256" key="4">
    <source>
        <dbReference type="ARBA" id="ARBA00022801"/>
    </source>
</evidence>
<keyword evidence="4 6" id="KW-0378">Hydrolase</keyword>
<dbReference type="PROSITE" id="PS00138">
    <property type="entry name" value="SUBTILASE_SER"/>
    <property type="match status" value="1"/>
</dbReference>
<evidence type="ECO:0000313" key="9">
    <source>
        <dbReference type="EMBL" id="AOR22956.1"/>
    </source>
</evidence>
<name>A0A1D7XI25_9CLOT</name>
<dbReference type="InterPro" id="IPR015500">
    <property type="entry name" value="Peptidase_S8_subtilisin-rel"/>
</dbReference>
<evidence type="ECO:0000259" key="8">
    <source>
        <dbReference type="Pfam" id="PF00082"/>
    </source>
</evidence>
<accession>A0A1D7XI25</accession>
<dbReference type="PRINTS" id="PR00723">
    <property type="entry name" value="SUBTILISIN"/>
</dbReference>
<dbReference type="Proteomes" id="UP000094652">
    <property type="component" value="Chromosome"/>
</dbReference>
<evidence type="ECO:0000256" key="1">
    <source>
        <dbReference type="ARBA" id="ARBA00011073"/>
    </source>
</evidence>
<keyword evidence="3" id="KW-0479">Metal-binding</keyword>
<keyword evidence="7" id="KW-0812">Transmembrane</keyword>